<evidence type="ECO:0000313" key="3">
    <source>
        <dbReference type="EMBL" id="EKE81489.1"/>
    </source>
</evidence>
<gene>
    <name evidence="3" type="ORF">A10D4_10441</name>
</gene>
<name>K2KFQ0_9GAMM</name>
<reference evidence="3 4" key="1">
    <citation type="journal article" date="2012" name="J. Bacteriol.">
        <title>Genome Sequence of Idiomarina xiamenensis Type Strain 10-D-4.</title>
        <authorList>
            <person name="Lai Q."/>
            <person name="Wang L."/>
            <person name="Wang W."/>
            <person name="Shao Z."/>
        </authorList>
    </citation>
    <scope>NUCLEOTIDE SEQUENCE [LARGE SCALE GENOMIC DNA]</scope>
    <source>
        <strain evidence="3 4">10-D-4</strain>
    </source>
</reference>
<evidence type="ECO:0000313" key="4">
    <source>
        <dbReference type="Proteomes" id="UP000014115"/>
    </source>
</evidence>
<dbReference type="Pfam" id="PF14344">
    <property type="entry name" value="DUF4397"/>
    <property type="match status" value="2"/>
</dbReference>
<evidence type="ECO:0000259" key="2">
    <source>
        <dbReference type="Pfam" id="PF14344"/>
    </source>
</evidence>
<organism evidence="3 4">
    <name type="scientific">Idiomarina xiamenensis 10-D-4</name>
    <dbReference type="NCBI Taxonomy" id="740709"/>
    <lineage>
        <taxon>Bacteria</taxon>
        <taxon>Pseudomonadati</taxon>
        <taxon>Pseudomonadota</taxon>
        <taxon>Gammaproteobacteria</taxon>
        <taxon>Alteromonadales</taxon>
        <taxon>Idiomarinaceae</taxon>
        <taxon>Idiomarina</taxon>
    </lineage>
</organism>
<proteinExistence type="predicted"/>
<dbReference type="OrthoDB" id="9783299at2"/>
<feature type="chain" id="PRO_5003859939" description="DUF4397 domain-containing protein" evidence="1">
    <location>
        <begin position="20"/>
        <end position="460"/>
    </location>
</feature>
<evidence type="ECO:0000256" key="1">
    <source>
        <dbReference type="SAM" id="SignalP"/>
    </source>
</evidence>
<dbReference type="AlphaFoldDB" id="K2KFQ0"/>
<feature type="domain" description="DUF4397" evidence="2">
    <location>
        <begin position="38"/>
        <end position="158"/>
    </location>
</feature>
<dbReference type="RefSeq" id="WP_008489411.1">
    <property type="nucleotide sequence ID" value="NZ_AMRG01000013.1"/>
</dbReference>
<dbReference type="EMBL" id="AMRG01000013">
    <property type="protein sequence ID" value="EKE81489.1"/>
    <property type="molecule type" value="Genomic_DNA"/>
</dbReference>
<feature type="signal peptide" evidence="1">
    <location>
        <begin position="1"/>
        <end position="19"/>
    </location>
</feature>
<comment type="caution">
    <text evidence="3">The sequence shown here is derived from an EMBL/GenBank/DDBJ whole genome shotgun (WGS) entry which is preliminary data.</text>
</comment>
<protein>
    <recommendedName>
        <fullName evidence="2">DUF4397 domain-containing protein</fullName>
    </recommendedName>
</protein>
<dbReference type="Proteomes" id="UP000014115">
    <property type="component" value="Unassembled WGS sequence"/>
</dbReference>
<keyword evidence="4" id="KW-1185">Reference proteome</keyword>
<dbReference type="InterPro" id="IPR025510">
    <property type="entry name" value="DUF4397"/>
</dbReference>
<dbReference type="STRING" id="740709.A10D4_10441"/>
<keyword evidence="1" id="KW-0732">Signal</keyword>
<dbReference type="PATRIC" id="fig|740709.3.peg.2111"/>
<accession>K2KFQ0</accession>
<sequence>MNRITKLALIGLFTLPLAACDWFDGDDDDDVVVEPDQAAVRVHHAVADAPNVNVANNDDVVVEDAAYQGVSGYQVLDVGDYSVSVDAILPDNTSTTVIGPVDVSLAAEMRYDVFAIGSVADESLEAYTLSYASSTIADDTANVYIVHAAYDVPTVDIYVTEPSADLSAAAVTATLSYGEDSGLIEVPEGNYQVRITAAGGSDVLYDSGSLEIDGGEPTVIAATNNVNAGETPVSLVVSDDDDSMVVYDVNAGSDVRVVHAAADAPNVDIFVDNAADAAITDLAFGEASDYLNISADDHLIDVNQSGGAAVLNDVEVTTELAAQYSVYAIGSVANDDLGLAVLTEMTRRIATQGQLQVVHASPAAGNVDVYITSDGNVAGLEPALADIAFDASDLYSSGNVAIAAGDYQIVVTEAGTENVLIGPLEVTIENGGLYTVVAVDADGGGTPAGVILLDDLAPIL</sequence>
<feature type="domain" description="DUF4397" evidence="2">
    <location>
        <begin position="253"/>
        <end position="370"/>
    </location>
</feature>
<dbReference type="eggNOG" id="ENOG502Z8BC">
    <property type="taxonomic scope" value="Bacteria"/>
</dbReference>